<protein>
    <submittedName>
        <fullName evidence="1">Uncharacterized protein</fullName>
    </submittedName>
</protein>
<evidence type="ECO:0000313" key="1">
    <source>
        <dbReference type="EMBL" id="AIB09824.1"/>
    </source>
</evidence>
<reference evidence="1 2" key="1">
    <citation type="journal article" date="2014" name="BMC Genomics">
        <title>Nucleomorph and plastid genome sequences of the chlorarachniophyte Lotharella oceanica: convergent reductive evolution and frequent recombination in nucleomorph-bearing algae.</title>
        <authorList>
            <person name="Tanifuji G."/>
            <person name="Onodera N.T."/>
            <person name="Brown M.W."/>
            <person name="Curtis B.A."/>
            <person name="Roger A.J."/>
            <person name="Ka-Shu Wong G."/>
            <person name="Melkonian M."/>
            <person name="Archibald J.M."/>
        </authorList>
    </citation>
    <scope>NUCLEOTIDE SEQUENCE [LARGE SCALE GENOMIC DNA]</scope>
    <source>
        <strain evidence="1 2">CCMP622</strain>
    </source>
</reference>
<sequence length="130" mass="16243">MNEFFNSLVFYRYVIKNDAKKHHFKFIVKKIKKTLKKKYKYKKYIKFKSLIYNYCNANLSSGITFRRLNYYRLIYLVNQKMLNLILSTNTINTNLFKKYFFNNNEYKDFFFILFNNVRRLCYIIKNLIFY</sequence>
<evidence type="ECO:0000313" key="2">
    <source>
        <dbReference type="Proteomes" id="UP000243670"/>
    </source>
</evidence>
<dbReference type="AlphaFoldDB" id="A0A060DH39"/>
<geneLocation type="nucleomorph" evidence="1"/>
<name>A0A060DH39_9EUKA</name>
<accession>A0A060DH39</accession>
<proteinExistence type="predicted"/>
<dbReference type="Proteomes" id="UP000243670">
    <property type="component" value="Nucleomorph 2"/>
</dbReference>
<dbReference type="EMBL" id="CP006628">
    <property type="protein sequence ID" value="AIB09824.1"/>
    <property type="molecule type" value="Genomic_DNA"/>
</dbReference>
<gene>
    <name evidence="1" type="ORF">M951_chr2128</name>
</gene>
<organism evidence="1 2">
    <name type="scientific">Lotharella oceanica</name>
    <dbReference type="NCBI Taxonomy" id="641309"/>
    <lineage>
        <taxon>Eukaryota</taxon>
        <taxon>Sar</taxon>
        <taxon>Rhizaria</taxon>
        <taxon>Cercozoa</taxon>
        <taxon>Chlorarachniophyceae</taxon>
        <taxon>Lotharella</taxon>
    </lineage>
</organism>
<keyword evidence="1" id="KW-0542">Nucleomorph</keyword>